<dbReference type="RefSeq" id="WP_115008073.1">
    <property type="nucleotide sequence ID" value="NZ_UGQU01000003.1"/>
</dbReference>
<evidence type="ECO:0000313" key="3">
    <source>
        <dbReference type="Proteomes" id="UP000254437"/>
    </source>
</evidence>
<dbReference type="EMBL" id="UGQU01000003">
    <property type="protein sequence ID" value="STZ63779.1"/>
    <property type="molecule type" value="Genomic_DNA"/>
</dbReference>
<evidence type="ECO:0000259" key="1">
    <source>
        <dbReference type="Pfam" id="PF14301"/>
    </source>
</evidence>
<feature type="domain" description="DUF4376" evidence="1">
    <location>
        <begin position="73"/>
        <end position="179"/>
    </location>
</feature>
<evidence type="ECO:0000313" key="2">
    <source>
        <dbReference type="EMBL" id="STZ63779.1"/>
    </source>
</evidence>
<proteinExistence type="predicted"/>
<dbReference type="Pfam" id="PF14301">
    <property type="entry name" value="DUF4376"/>
    <property type="match status" value="1"/>
</dbReference>
<dbReference type="InterPro" id="IPR025484">
    <property type="entry name" value="DUF4376"/>
</dbReference>
<gene>
    <name evidence="2" type="ORF">NCTC10359_02219</name>
</gene>
<protein>
    <recommendedName>
        <fullName evidence="1">DUF4376 domain-containing protein</fullName>
    </recommendedName>
</protein>
<dbReference type="AlphaFoldDB" id="A0A378TSG2"/>
<reference evidence="2 3" key="1">
    <citation type="submission" date="2018-06" db="EMBL/GenBank/DDBJ databases">
        <authorList>
            <consortium name="Pathogen Informatics"/>
            <person name="Doyle S."/>
        </authorList>
    </citation>
    <scope>NUCLEOTIDE SEQUENCE [LARGE SCALE GENOMIC DNA]</scope>
    <source>
        <strain evidence="2 3">NCTC10359</strain>
    </source>
</reference>
<accession>A0A378TSG2</accession>
<dbReference type="Proteomes" id="UP000254437">
    <property type="component" value="Unassembled WGS sequence"/>
</dbReference>
<sequence>MYYIHLIDDDGRFELIDGELLFLYDIDVDDLIAVSDDDYSRYCQNHKGDTRFIDGKFVFNDAQIDLEAIKKQHQSQIWEAIKQKRHTITRGGVYVKSVKKWFHTDDSSRTQYLALQILPELPSELMWKTMDNSFVRLTKPLITELAMTILQSEQADFANAEKHRLAMLQAEKPLEYDYSKGWTAIYEQGAINE</sequence>
<name>A0A378TSG2_MORLA</name>
<organism evidence="2 3">
    <name type="scientific">Moraxella lacunata</name>
    <dbReference type="NCBI Taxonomy" id="477"/>
    <lineage>
        <taxon>Bacteria</taxon>
        <taxon>Pseudomonadati</taxon>
        <taxon>Pseudomonadota</taxon>
        <taxon>Gammaproteobacteria</taxon>
        <taxon>Moraxellales</taxon>
        <taxon>Moraxellaceae</taxon>
        <taxon>Moraxella</taxon>
    </lineage>
</organism>